<name>A0A183H6R5_9BILA</name>
<dbReference type="PANTHER" id="PTHR21645:SF22">
    <property type="entry name" value="GLYCOSYLTRANSFERASE FAMILY 92 PROTEIN"/>
    <property type="match status" value="1"/>
</dbReference>
<dbReference type="STRING" id="387005.A0A183H6R5"/>
<evidence type="ECO:0000256" key="4">
    <source>
        <dbReference type="ARBA" id="ARBA00022679"/>
    </source>
</evidence>
<dbReference type="GO" id="GO:0016757">
    <property type="term" value="F:glycosyltransferase activity"/>
    <property type="evidence" value="ECO:0007669"/>
    <property type="project" value="UniProtKB-UniRule"/>
</dbReference>
<dbReference type="Proteomes" id="UP000267606">
    <property type="component" value="Unassembled WGS sequence"/>
</dbReference>
<accession>A0A183H6R5</accession>
<evidence type="ECO:0000256" key="8">
    <source>
        <dbReference type="RuleBase" id="RU366017"/>
    </source>
</evidence>
<evidence type="ECO:0000313" key="9">
    <source>
        <dbReference type="EMBL" id="VDO35556.1"/>
    </source>
</evidence>
<dbReference type="WBParaSite" id="OFLC_0000317601-mRNA-1">
    <property type="protein sequence ID" value="OFLC_0000317601-mRNA-1"/>
    <property type="gene ID" value="OFLC_0000317601"/>
</dbReference>
<comment type="similarity">
    <text evidence="2 8">Belongs to the glycosyltransferase 92 family.</text>
</comment>
<dbReference type="PANTHER" id="PTHR21645">
    <property type="entry name" value="GLYCOSYLTRANSFERASE FAMILY 92 PROTEIN"/>
    <property type="match status" value="1"/>
</dbReference>
<dbReference type="InterPro" id="IPR052012">
    <property type="entry name" value="GTase_92"/>
</dbReference>
<evidence type="ECO:0000256" key="1">
    <source>
        <dbReference type="ARBA" id="ARBA00004167"/>
    </source>
</evidence>
<protein>
    <recommendedName>
        <fullName evidence="8">Glycosyltransferase family 92 protein</fullName>
        <ecNumber evidence="8">2.4.1.-</ecNumber>
    </recommendedName>
</protein>
<sequence>MVVFTDLDDILVPTQPMKVYSTVNVDILQDLANEHPQAGSFLFEHRDVRMVLPEDEQMLQLDNFNFNFLINTNRKKECAVWRMKTRVIVNASRVDTINMHESGINRLGYVQVRIPCHRAHFYHMRHSFRQQTEGKSLNMSNLVRLLNKNFQKRLQTTLRTIAKQWMNSSLTEALDGFDKCVIEINKEHFKLKVSRCMTPHVCFLKLKKEVNCLASIGNYEFAHISGDFILRLMDAQFVDSDENCDAPISKIVKGNHFYAP</sequence>
<evidence type="ECO:0000256" key="6">
    <source>
        <dbReference type="ARBA" id="ARBA00022989"/>
    </source>
</evidence>
<reference evidence="9 10" key="2">
    <citation type="submission" date="2018-11" db="EMBL/GenBank/DDBJ databases">
        <authorList>
            <consortium name="Pathogen Informatics"/>
        </authorList>
    </citation>
    <scope>NUCLEOTIDE SEQUENCE [LARGE SCALE GENOMIC DNA]</scope>
</reference>
<dbReference type="EC" id="2.4.1.-" evidence="8"/>
<dbReference type="InterPro" id="IPR008166">
    <property type="entry name" value="Glyco_transf_92"/>
</dbReference>
<keyword evidence="4 8" id="KW-0808">Transferase</keyword>
<keyword evidence="6" id="KW-1133">Transmembrane helix</keyword>
<keyword evidence="5" id="KW-0812">Transmembrane</keyword>
<evidence type="ECO:0000256" key="7">
    <source>
        <dbReference type="ARBA" id="ARBA00023136"/>
    </source>
</evidence>
<organism evidence="11">
    <name type="scientific">Onchocerca flexuosa</name>
    <dbReference type="NCBI Taxonomy" id="387005"/>
    <lineage>
        <taxon>Eukaryota</taxon>
        <taxon>Metazoa</taxon>
        <taxon>Ecdysozoa</taxon>
        <taxon>Nematoda</taxon>
        <taxon>Chromadorea</taxon>
        <taxon>Rhabditida</taxon>
        <taxon>Spirurina</taxon>
        <taxon>Spiruromorpha</taxon>
        <taxon>Filarioidea</taxon>
        <taxon>Onchocercidae</taxon>
        <taxon>Onchocerca</taxon>
    </lineage>
</organism>
<evidence type="ECO:0000313" key="11">
    <source>
        <dbReference type="WBParaSite" id="OFLC_0000317601-mRNA-1"/>
    </source>
</evidence>
<dbReference type="AlphaFoldDB" id="A0A183H6R5"/>
<dbReference type="Pfam" id="PF01697">
    <property type="entry name" value="Glyco_transf_92"/>
    <property type="match status" value="1"/>
</dbReference>
<comment type="subcellular location">
    <subcellularLocation>
        <location evidence="1">Membrane</location>
        <topology evidence="1">Single-pass membrane protein</topology>
    </subcellularLocation>
</comment>
<dbReference type="EMBL" id="UZAJ01002047">
    <property type="protein sequence ID" value="VDO35556.1"/>
    <property type="molecule type" value="Genomic_DNA"/>
</dbReference>
<keyword evidence="3 8" id="KW-0328">Glycosyltransferase</keyword>
<evidence type="ECO:0000256" key="5">
    <source>
        <dbReference type="ARBA" id="ARBA00022692"/>
    </source>
</evidence>
<keyword evidence="10" id="KW-1185">Reference proteome</keyword>
<evidence type="ECO:0000256" key="3">
    <source>
        <dbReference type="ARBA" id="ARBA00022676"/>
    </source>
</evidence>
<dbReference type="GO" id="GO:0016020">
    <property type="term" value="C:membrane"/>
    <property type="evidence" value="ECO:0007669"/>
    <property type="project" value="UniProtKB-SubCell"/>
</dbReference>
<reference evidence="11" key="1">
    <citation type="submission" date="2016-06" db="UniProtKB">
        <authorList>
            <consortium name="WormBaseParasite"/>
        </authorList>
    </citation>
    <scope>IDENTIFICATION</scope>
</reference>
<gene>
    <name evidence="9" type="ORF">OFLC_LOCUS3177</name>
</gene>
<evidence type="ECO:0000256" key="2">
    <source>
        <dbReference type="ARBA" id="ARBA00007647"/>
    </source>
</evidence>
<evidence type="ECO:0000313" key="10">
    <source>
        <dbReference type="Proteomes" id="UP000267606"/>
    </source>
</evidence>
<proteinExistence type="inferred from homology"/>
<keyword evidence="7" id="KW-0472">Membrane</keyword>